<evidence type="ECO:0000313" key="3">
    <source>
        <dbReference type="Proteomes" id="UP001185012"/>
    </source>
</evidence>
<organism evidence="2 3">
    <name type="scientific">Desmospora profundinema</name>
    <dbReference type="NCBI Taxonomy" id="1571184"/>
    <lineage>
        <taxon>Bacteria</taxon>
        <taxon>Bacillati</taxon>
        <taxon>Bacillota</taxon>
        <taxon>Bacilli</taxon>
        <taxon>Bacillales</taxon>
        <taxon>Thermoactinomycetaceae</taxon>
        <taxon>Desmospora</taxon>
    </lineage>
</organism>
<feature type="transmembrane region" description="Helical" evidence="1">
    <location>
        <begin position="91"/>
        <end position="109"/>
    </location>
</feature>
<gene>
    <name evidence="2" type="ORF">JOE21_003479</name>
</gene>
<proteinExistence type="predicted"/>
<comment type="caution">
    <text evidence="2">The sequence shown here is derived from an EMBL/GenBank/DDBJ whole genome shotgun (WGS) entry which is preliminary data.</text>
</comment>
<keyword evidence="3" id="KW-1185">Reference proteome</keyword>
<sequence length="299" mass="34120">MDTLTHGLLGYAVYAAAKQESWSKKERIGYASTAIIGGQIPDIEGFTTFLSPEVYLTWHRGITHSYLVSPLMALLAVGIVLLFNRSLRFRTAFGLAWISTMIHISFDWFNTWGTGIWEPFVSGRYSLGILPIVDIFILLSFAAAFLLARRFDTARVFRLFWLVIFLHVSVQGVQGTVLVSELRSQHPGLDQVSLQADFIPSRFHLVVREEDRFHYYEGSLFTGLNRIGEERDERHLVAVEEALKDGEVQALIRFLPDYGAHVMETDEDWKVTIYDPRFRINRPQLLSTEVVIPKSVVSH</sequence>
<evidence type="ECO:0000256" key="1">
    <source>
        <dbReference type="SAM" id="Phobius"/>
    </source>
</evidence>
<feature type="transmembrane region" description="Helical" evidence="1">
    <location>
        <begin position="159"/>
        <end position="179"/>
    </location>
</feature>
<dbReference type="Proteomes" id="UP001185012">
    <property type="component" value="Unassembled WGS sequence"/>
</dbReference>
<dbReference type="Pfam" id="PF04307">
    <property type="entry name" value="YdjM"/>
    <property type="match status" value="1"/>
</dbReference>
<keyword evidence="1" id="KW-0472">Membrane</keyword>
<dbReference type="InterPro" id="IPR053170">
    <property type="entry name" value="Transcription_regulator"/>
</dbReference>
<dbReference type="PANTHER" id="PTHR40031:SF1">
    <property type="entry name" value="MEMBRANE-BOUND METAL-DEPENDENT HYDROLASE"/>
    <property type="match status" value="1"/>
</dbReference>
<dbReference type="RefSeq" id="WP_309868511.1">
    <property type="nucleotide sequence ID" value="NZ_JAVDQG010000009.1"/>
</dbReference>
<evidence type="ECO:0000313" key="2">
    <source>
        <dbReference type="EMBL" id="MDR6227464.1"/>
    </source>
</evidence>
<dbReference type="InterPro" id="IPR007404">
    <property type="entry name" value="YdjM-like"/>
</dbReference>
<feature type="transmembrane region" description="Helical" evidence="1">
    <location>
        <begin position="129"/>
        <end position="147"/>
    </location>
</feature>
<keyword evidence="1" id="KW-0812">Transmembrane</keyword>
<dbReference type="EMBL" id="JAVDQG010000009">
    <property type="protein sequence ID" value="MDR6227464.1"/>
    <property type="molecule type" value="Genomic_DNA"/>
</dbReference>
<accession>A0ABU1IRP4</accession>
<feature type="transmembrane region" description="Helical" evidence="1">
    <location>
        <begin position="66"/>
        <end position="84"/>
    </location>
</feature>
<dbReference type="PANTHER" id="PTHR40031">
    <property type="entry name" value="HYPOTHETICAL MEMBRANE SPANNING PROTEIN"/>
    <property type="match status" value="1"/>
</dbReference>
<protein>
    <submittedName>
        <fullName evidence="2">Inner membrane protein</fullName>
    </submittedName>
</protein>
<keyword evidence="1" id="KW-1133">Transmembrane helix</keyword>
<name>A0ABU1IRP4_9BACL</name>
<reference evidence="2 3" key="1">
    <citation type="submission" date="2023-07" db="EMBL/GenBank/DDBJ databases">
        <title>Genomic Encyclopedia of Type Strains, Phase IV (KMG-IV): sequencing the most valuable type-strain genomes for metagenomic binning, comparative biology and taxonomic classification.</title>
        <authorList>
            <person name="Goeker M."/>
        </authorList>
    </citation>
    <scope>NUCLEOTIDE SEQUENCE [LARGE SCALE GENOMIC DNA]</scope>
    <source>
        <strain evidence="2 3">DSM 45903</strain>
    </source>
</reference>